<proteinExistence type="predicted"/>
<accession>A0ABQ7KVZ5</accession>
<evidence type="ECO:0000313" key="3">
    <source>
        <dbReference type="Proteomes" id="UP000823674"/>
    </source>
</evidence>
<dbReference type="Proteomes" id="UP000823674">
    <property type="component" value="Chromosome A07"/>
</dbReference>
<dbReference type="InterPro" id="IPR006527">
    <property type="entry name" value="F-box-assoc_dom_typ1"/>
</dbReference>
<reference evidence="2 3" key="1">
    <citation type="submission" date="2021-03" db="EMBL/GenBank/DDBJ databases">
        <authorList>
            <person name="King G.J."/>
            <person name="Bancroft I."/>
            <person name="Baten A."/>
            <person name="Bloomfield J."/>
            <person name="Borpatragohain P."/>
            <person name="He Z."/>
            <person name="Irish N."/>
            <person name="Irwin J."/>
            <person name="Liu K."/>
            <person name="Mauleon R.P."/>
            <person name="Moore J."/>
            <person name="Morris R."/>
            <person name="Ostergaard L."/>
            <person name="Wang B."/>
            <person name="Wells R."/>
        </authorList>
    </citation>
    <scope>NUCLEOTIDE SEQUENCE [LARGE SCALE GENOMIC DNA]</scope>
    <source>
        <strain evidence="2">R-o-18</strain>
        <tissue evidence="2">Leaf</tissue>
    </source>
</reference>
<name>A0ABQ7KVZ5_BRACM</name>
<evidence type="ECO:0000313" key="2">
    <source>
        <dbReference type="EMBL" id="KAG5378499.1"/>
    </source>
</evidence>
<protein>
    <recommendedName>
        <fullName evidence="1">F-box associated beta-propeller type 1 domain-containing protein</fullName>
    </recommendedName>
</protein>
<dbReference type="EMBL" id="JADBGQ010000009">
    <property type="protein sequence ID" value="KAG5378499.1"/>
    <property type="molecule type" value="Genomic_DNA"/>
</dbReference>
<organism evidence="2 3">
    <name type="scientific">Brassica rapa subsp. trilocularis</name>
    <dbReference type="NCBI Taxonomy" id="1813537"/>
    <lineage>
        <taxon>Eukaryota</taxon>
        <taxon>Viridiplantae</taxon>
        <taxon>Streptophyta</taxon>
        <taxon>Embryophyta</taxon>
        <taxon>Tracheophyta</taxon>
        <taxon>Spermatophyta</taxon>
        <taxon>Magnoliopsida</taxon>
        <taxon>eudicotyledons</taxon>
        <taxon>Gunneridae</taxon>
        <taxon>Pentapetalae</taxon>
        <taxon>rosids</taxon>
        <taxon>malvids</taxon>
        <taxon>Brassicales</taxon>
        <taxon>Brassicaceae</taxon>
        <taxon>Brassiceae</taxon>
        <taxon>Brassica</taxon>
    </lineage>
</organism>
<evidence type="ECO:0000259" key="1">
    <source>
        <dbReference type="Pfam" id="PF07734"/>
    </source>
</evidence>
<dbReference type="InterPro" id="IPR017451">
    <property type="entry name" value="F-box-assoc_interact_dom"/>
</dbReference>
<comment type="caution">
    <text evidence="2">The sequence shown here is derived from an EMBL/GenBank/DDBJ whole genome shotgun (WGS) entry which is preliminary data.</text>
</comment>
<feature type="domain" description="F-box associated beta-propeller type 1" evidence="1">
    <location>
        <begin position="55"/>
        <end position="127"/>
    </location>
</feature>
<dbReference type="NCBIfam" id="TIGR01640">
    <property type="entry name" value="F_box_assoc_1"/>
    <property type="match status" value="1"/>
</dbReference>
<keyword evidence="3" id="KW-1185">Reference proteome</keyword>
<gene>
    <name evidence="2" type="primary">A07g503780.1_BraROA</name>
    <name evidence="2" type="ORF">IGI04_026341</name>
</gene>
<dbReference type="Pfam" id="PF07734">
    <property type="entry name" value="FBA_1"/>
    <property type="match status" value="1"/>
</dbReference>
<sequence length="136" mass="15935">MDWGNLPGEMIEDISHGVFLVKINLHDASPSVKVAYQFNLKDPDCNSSQVAAIRKGIKPRDRYKKHDYYALGYNNKNQKILPIKNKYEIYDFTFDSWRVLGVTTDWFLAKYRRGGISFKGNTYWVATWSHTDFLKF</sequence>